<reference evidence="7" key="1">
    <citation type="submission" date="2023-07" db="EMBL/GenBank/DDBJ databases">
        <title>Sequencing the genomes of 1000 actinobacteria strains.</title>
        <authorList>
            <person name="Klenk H.-P."/>
        </authorList>
    </citation>
    <scope>NUCLEOTIDE SEQUENCE</scope>
    <source>
        <strain evidence="7">DSM 45977</strain>
    </source>
</reference>
<feature type="domain" description="Major facilitator superfamily (MFS) profile" evidence="6">
    <location>
        <begin position="255"/>
        <end position="442"/>
    </location>
</feature>
<comment type="caution">
    <text evidence="7">The sequence shown here is derived from an EMBL/GenBank/DDBJ whole genome shotgun (WGS) entry which is preliminary data.</text>
</comment>
<evidence type="ECO:0000256" key="1">
    <source>
        <dbReference type="ARBA" id="ARBA00004651"/>
    </source>
</evidence>
<evidence type="ECO:0000256" key="5">
    <source>
        <dbReference type="SAM" id="Phobius"/>
    </source>
</evidence>
<feature type="transmembrane region" description="Helical" evidence="5">
    <location>
        <begin position="322"/>
        <end position="341"/>
    </location>
</feature>
<dbReference type="AlphaFoldDB" id="A0AAE3ZIQ2"/>
<dbReference type="Gene3D" id="1.20.1250.20">
    <property type="entry name" value="MFS general substrate transporter like domains"/>
    <property type="match status" value="2"/>
</dbReference>
<organism evidence="7 8">
    <name type="scientific">Haloactinomyces albus</name>
    <dbReference type="NCBI Taxonomy" id="1352928"/>
    <lineage>
        <taxon>Bacteria</taxon>
        <taxon>Bacillati</taxon>
        <taxon>Actinomycetota</taxon>
        <taxon>Actinomycetes</taxon>
        <taxon>Actinopolysporales</taxon>
        <taxon>Actinopolysporaceae</taxon>
        <taxon>Haloactinomyces</taxon>
    </lineage>
</organism>
<dbReference type="RefSeq" id="WP_310278067.1">
    <property type="nucleotide sequence ID" value="NZ_JAVDXW010000001.1"/>
</dbReference>
<accession>A0AAE3ZIQ2</accession>
<dbReference type="InterPro" id="IPR011701">
    <property type="entry name" value="MFS"/>
</dbReference>
<feature type="transmembrane region" description="Helical" evidence="5">
    <location>
        <begin position="100"/>
        <end position="120"/>
    </location>
</feature>
<dbReference type="Pfam" id="PF07690">
    <property type="entry name" value="MFS_1"/>
    <property type="match status" value="1"/>
</dbReference>
<protein>
    <submittedName>
        <fullName evidence="7">MFS family permease</fullName>
    </submittedName>
</protein>
<feature type="transmembrane region" description="Helical" evidence="5">
    <location>
        <begin position="32"/>
        <end position="51"/>
    </location>
</feature>
<dbReference type="PANTHER" id="PTHR11360:SF304">
    <property type="entry name" value="MFS DOMAIN-CONTAINING PROTEIN"/>
    <property type="match status" value="1"/>
</dbReference>
<sequence>MTSPVQQIRDHHGRHYRIGEQPRELMGRSRTWMLLLCWSPMFMVGAAQYAYGAALPTLADARGWPIGAFLWPLAVWTVFQAGAGYPVAHLRHRHRLGPRAVMLLGAVLCLIGVRTLAHAPSLPGVLLGYSVLGGTGAGLVYATCTSTVAKWYPERTAGRVGFVTGAFAYGSVPCIVALVLGVNAETVSPALDGFGVLLFVVVLACGALFTDPPRNWWPSHIDPRRWASSGRLNPGRVGNPPAVRQYSTAEALRTPALPVMYACLFCAGTVSLCNAALLVILTDRLGFGPWPVALAAAAFVGINGAGRAVAIRVSDRLGRRRVLTWVMGIQGAGQCCLLVTAAGSTGWVLALGVGLAGLGGGAFYPLFASLAREYFGEHSTMEVHGVVYSAKAFSGVAGVGMAVLALGPWGFTPVFAAAGFLALCSAVLTRVLRRPGLPRTLP</sequence>
<evidence type="ECO:0000313" key="7">
    <source>
        <dbReference type="EMBL" id="MDR7304385.1"/>
    </source>
</evidence>
<keyword evidence="4 5" id="KW-0472">Membrane</keyword>
<feature type="transmembrane region" description="Helical" evidence="5">
    <location>
        <begin position="160"/>
        <end position="181"/>
    </location>
</feature>
<feature type="transmembrane region" description="Helical" evidence="5">
    <location>
        <begin position="126"/>
        <end position="148"/>
    </location>
</feature>
<feature type="transmembrane region" description="Helical" evidence="5">
    <location>
        <begin position="388"/>
        <end position="407"/>
    </location>
</feature>
<evidence type="ECO:0000256" key="4">
    <source>
        <dbReference type="ARBA" id="ARBA00023136"/>
    </source>
</evidence>
<feature type="transmembrane region" description="Helical" evidence="5">
    <location>
        <begin position="63"/>
        <end position="88"/>
    </location>
</feature>
<feature type="transmembrane region" description="Helical" evidence="5">
    <location>
        <begin position="287"/>
        <end position="310"/>
    </location>
</feature>
<feature type="transmembrane region" description="Helical" evidence="5">
    <location>
        <begin position="413"/>
        <end position="432"/>
    </location>
</feature>
<feature type="transmembrane region" description="Helical" evidence="5">
    <location>
        <begin position="193"/>
        <end position="210"/>
    </location>
</feature>
<dbReference type="InterPro" id="IPR036259">
    <property type="entry name" value="MFS_trans_sf"/>
</dbReference>
<name>A0AAE3ZIQ2_9ACTN</name>
<dbReference type="InterPro" id="IPR050327">
    <property type="entry name" value="Proton-linked_MCT"/>
</dbReference>
<dbReference type="PROSITE" id="PS50850">
    <property type="entry name" value="MFS"/>
    <property type="match status" value="1"/>
</dbReference>
<evidence type="ECO:0000313" key="8">
    <source>
        <dbReference type="Proteomes" id="UP001180845"/>
    </source>
</evidence>
<dbReference type="InterPro" id="IPR020846">
    <property type="entry name" value="MFS_dom"/>
</dbReference>
<keyword evidence="8" id="KW-1185">Reference proteome</keyword>
<dbReference type="CDD" id="cd17353">
    <property type="entry name" value="MFS_OFA_like"/>
    <property type="match status" value="1"/>
</dbReference>
<dbReference type="EMBL" id="JAVDXW010000001">
    <property type="protein sequence ID" value="MDR7304385.1"/>
    <property type="molecule type" value="Genomic_DNA"/>
</dbReference>
<feature type="transmembrane region" description="Helical" evidence="5">
    <location>
        <begin position="347"/>
        <end position="367"/>
    </location>
</feature>
<keyword evidence="2 5" id="KW-0812">Transmembrane</keyword>
<dbReference type="SUPFAM" id="SSF103473">
    <property type="entry name" value="MFS general substrate transporter"/>
    <property type="match status" value="1"/>
</dbReference>
<keyword evidence="3 5" id="KW-1133">Transmembrane helix</keyword>
<gene>
    <name evidence="7" type="ORF">JOF55_004566</name>
</gene>
<evidence type="ECO:0000256" key="2">
    <source>
        <dbReference type="ARBA" id="ARBA00022692"/>
    </source>
</evidence>
<dbReference type="Proteomes" id="UP001180845">
    <property type="component" value="Unassembled WGS sequence"/>
</dbReference>
<evidence type="ECO:0000256" key="3">
    <source>
        <dbReference type="ARBA" id="ARBA00022989"/>
    </source>
</evidence>
<dbReference type="PANTHER" id="PTHR11360">
    <property type="entry name" value="MONOCARBOXYLATE TRANSPORTER"/>
    <property type="match status" value="1"/>
</dbReference>
<evidence type="ECO:0000259" key="6">
    <source>
        <dbReference type="PROSITE" id="PS50850"/>
    </source>
</evidence>
<feature type="transmembrane region" description="Helical" evidence="5">
    <location>
        <begin position="259"/>
        <end position="281"/>
    </location>
</feature>
<dbReference type="GO" id="GO:0022857">
    <property type="term" value="F:transmembrane transporter activity"/>
    <property type="evidence" value="ECO:0007669"/>
    <property type="project" value="InterPro"/>
</dbReference>
<dbReference type="GO" id="GO:0005886">
    <property type="term" value="C:plasma membrane"/>
    <property type="evidence" value="ECO:0007669"/>
    <property type="project" value="UniProtKB-SubCell"/>
</dbReference>
<comment type="subcellular location">
    <subcellularLocation>
        <location evidence="1">Cell membrane</location>
        <topology evidence="1">Multi-pass membrane protein</topology>
    </subcellularLocation>
</comment>
<proteinExistence type="predicted"/>